<feature type="chain" id="PRO_5034836387" description="DUF7492 domain-containing protein" evidence="1">
    <location>
        <begin position="17"/>
        <end position="305"/>
    </location>
</feature>
<evidence type="ECO:0000313" key="4">
    <source>
        <dbReference type="Proteomes" id="UP000605986"/>
    </source>
</evidence>
<reference evidence="3" key="1">
    <citation type="submission" date="2020-01" db="EMBL/GenBank/DDBJ databases">
        <title>Identification and distribution of gene clusters putatively required for synthesis of sphingolipid metabolism inhibitors in phylogenetically diverse species of the filamentous fungus Fusarium.</title>
        <authorList>
            <person name="Kim H.-S."/>
            <person name="Busman M."/>
            <person name="Brown D.W."/>
            <person name="Divon H."/>
            <person name="Uhlig S."/>
            <person name="Proctor R.H."/>
        </authorList>
    </citation>
    <scope>NUCLEOTIDE SEQUENCE</scope>
    <source>
        <strain evidence="3">NRRL 53441</strain>
    </source>
</reference>
<dbReference type="Proteomes" id="UP000605986">
    <property type="component" value="Unassembled WGS sequence"/>
</dbReference>
<organism evidence="3 4">
    <name type="scientific">Fusarium austroafricanum</name>
    <dbReference type="NCBI Taxonomy" id="2364996"/>
    <lineage>
        <taxon>Eukaryota</taxon>
        <taxon>Fungi</taxon>
        <taxon>Dikarya</taxon>
        <taxon>Ascomycota</taxon>
        <taxon>Pezizomycotina</taxon>
        <taxon>Sordariomycetes</taxon>
        <taxon>Hypocreomycetidae</taxon>
        <taxon>Hypocreales</taxon>
        <taxon>Nectriaceae</taxon>
        <taxon>Fusarium</taxon>
        <taxon>Fusarium concolor species complex</taxon>
    </lineage>
</organism>
<sequence>MYLPTILAILFGQTLAHSWAEQLTAIVDGVFTGKNGYPRGYVSRSDPGFRDDLMTYRLPPLDSGRARVDDTNLLCAPSQRTHNQTVNYPRLEVSPGSYVAIKYLENGHVTLPGTQPGKPSGAGVVRVFGTNQPKTQEFLTEVLKWTADGSGGDGRGRLLTVQNFDDGRCYQINDGEISVSRQREFPNPVSGIPGSSHEKWCETDIMVPEDVPVGSLYTIYWVWQWPTKVGVPGLPHGKDEYYTTCSDLDVVVVPTQDRPLKPLPGQDPQTVAVEGFQSRAASKADAPSAYISTELYPILPSQASK</sequence>
<evidence type="ECO:0000259" key="2">
    <source>
        <dbReference type="Pfam" id="PF24320"/>
    </source>
</evidence>
<gene>
    <name evidence="3" type="ORF">F53441_9822</name>
</gene>
<evidence type="ECO:0000313" key="3">
    <source>
        <dbReference type="EMBL" id="KAF4446548.1"/>
    </source>
</evidence>
<keyword evidence="1" id="KW-0732">Signal</keyword>
<accession>A0A8H4KC25</accession>
<dbReference type="AlphaFoldDB" id="A0A8H4KC25"/>
<feature type="signal peptide" evidence="1">
    <location>
        <begin position="1"/>
        <end position="16"/>
    </location>
</feature>
<dbReference type="InterPro" id="IPR055915">
    <property type="entry name" value="DUF7492"/>
</dbReference>
<name>A0A8H4KC25_9HYPO</name>
<keyword evidence="4" id="KW-1185">Reference proteome</keyword>
<dbReference type="EMBL" id="JAADJG010000450">
    <property type="protein sequence ID" value="KAF4446548.1"/>
    <property type="molecule type" value="Genomic_DNA"/>
</dbReference>
<dbReference type="Pfam" id="PF24320">
    <property type="entry name" value="DUF7492"/>
    <property type="match status" value="1"/>
</dbReference>
<dbReference type="OrthoDB" id="64281at2759"/>
<evidence type="ECO:0000256" key="1">
    <source>
        <dbReference type="SAM" id="SignalP"/>
    </source>
</evidence>
<feature type="domain" description="DUF7492" evidence="2">
    <location>
        <begin position="15"/>
        <end position="255"/>
    </location>
</feature>
<proteinExistence type="predicted"/>
<protein>
    <recommendedName>
        <fullName evidence="2">DUF7492 domain-containing protein</fullName>
    </recommendedName>
</protein>
<comment type="caution">
    <text evidence="3">The sequence shown here is derived from an EMBL/GenBank/DDBJ whole genome shotgun (WGS) entry which is preliminary data.</text>
</comment>